<evidence type="ECO:0000256" key="5">
    <source>
        <dbReference type="ARBA" id="ARBA00022777"/>
    </source>
</evidence>
<dbReference type="GO" id="GO:0004674">
    <property type="term" value="F:protein serine/threonine kinase activity"/>
    <property type="evidence" value="ECO:0007669"/>
    <property type="project" value="UniProtKB-KW"/>
</dbReference>
<evidence type="ECO:0000256" key="1">
    <source>
        <dbReference type="ARBA" id="ARBA00012513"/>
    </source>
</evidence>
<dbReference type="Gene3D" id="1.10.510.10">
    <property type="entry name" value="Transferase(Phosphotransferase) domain 1"/>
    <property type="match status" value="1"/>
</dbReference>
<dbReference type="GO" id="GO:0005524">
    <property type="term" value="F:ATP binding"/>
    <property type="evidence" value="ECO:0007669"/>
    <property type="project" value="UniProtKB-KW"/>
</dbReference>
<evidence type="ECO:0000256" key="6">
    <source>
        <dbReference type="ARBA" id="ARBA00022840"/>
    </source>
</evidence>
<dbReference type="PROSITE" id="PS50011">
    <property type="entry name" value="PROTEIN_KINASE_DOM"/>
    <property type="match status" value="1"/>
</dbReference>
<dbReference type="InterPro" id="IPR001245">
    <property type="entry name" value="Ser-Thr/Tyr_kinase_cat_dom"/>
</dbReference>
<dbReference type="Proteomes" id="UP000554482">
    <property type="component" value="Unassembled WGS sequence"/>
</dbReference>
<dbReference type="PANTHER" id="PTHR48005:SF44">
    <property type="entry name" value="MDIS1-INTERACTING RECEPTOR LIKE KINASE 2-LIKE ISOFORM X1"/>
    <property type="match status" value="1"/>
</dbReference>
<dbReference type="PANTHER" id="PTHR48005">
    <property type="entry name" value="LEUCINE RICH REPEAT KINASE 2"/>
    <property type="match status" value="1"/>
</dbReference>
<keyword evidence="10" id="KW-0675">Receptor</keyword>
<keyword evidence="2" id="KW-0723">Serine/threonine-protein kinase</keyword>
<dbReference type="EMBL" id="JABWDY010043296">
    <property type="protein sequence ID" value="KAF5176026.1"/>
    <property type="molecule type" value="Genomic_DNA"/>
</dbReference>
<dbReference type="AlphaFoldDB" id="A0A7J6UTX3"/>
<organism evidence="10 11">
    <name type="scientific">Thalictrum thalictroides</name>
    <name type="common">Rue-anemone</name>
    <name type="synonym">Anemone thalictroides</name>
    <dbReference type="NCBI Taxonomy" id="46969"/>
    <lineage>
        <taxon>Eukaryota</taxon>
        <taxon>Viridiplantae</taxon>
        <taxon>Streptophyta</taxon>
        <taxon>Embryophyta</taxon>
        <taxon>Tracheophyta</taxon>
        <taxon>Spermatophyta</taxon>
        <taxon>Magnoliopsida</taxon>
        <taxon>Ranunculales</taxon>
        <taxon>Ranunculaceae</taxon>
        <taxon>Thalictroideae</taxon>
        <taxon>Thalictrum</taxon>
    </lineage>
</organism>
<accession>A0A7J6UTX3</accession>
<keyword evidence="5 10" id="KW-0418">Kinase</keyword>
<keyword evidence="3" id="KW-0808">Transferase</keyword>
<keyword evidence="6" id="KW-0067">ATP-binding</keyword>
<comment type="caution">
    <text evidence="10">The sequence shown here is derived from an EMBL/GenBank/DDBJ whole genome shotgun (WGS) entry which is preliminary data.</text>
</comment>
<dbReference type="InterPro" id="IPR008266">
    <property type="entry name" value="Tyr_kinase_AS"/>
</dbReference>
<evidence type="ECO:0000256" key="7">
    <source>
        <dbReference type="ARBA" id="ARBA00047899"/>
    </source>
</evidence>
<reference evidence="10 11" key="1">
    <citation type="submission" date="2020-06" db="EMBL/GenBank/DDBJ databases">
        <title>Transcriptomic and genomic resources for Thalictrum thalictroides and T. hernandezii: Facilitating candidate gene discovery in an emerging model plant lineage.</title>
        <authorList>
            <person name="Arias T."/>
            <person name="Riano-Pachon D.M."/>
            <person name="Di Stilio V.S."/>
        </authorList>
    </citation>
    <scope>NUCLEOTIDE SEQUENCE [LARGE SCALE GENOMIC DNA]</scope>
    <source>
        <strain evidence="11">cv. WT478/WT964</strain>
        <tissue evidence="10">Leaves</tissue>
    </source>
</reference>
<keyword evidence="4" id="KW-0547">Nucleotide-binding</keyword>
<evidence type="ECO:0000256" key="8">
    <source>
        <dbReference type="ARBA" id="ARBA00048679"/>
    </source>
</evidence>
<evidence type="ECO:0000256" key="4">
    <source>
        <dbReference type="ARBA" id="ARBA00022741"/>
    </source>
</evidence>
<comment type="catalytic activity">
    <reaction evidence="8">
        <text>L-seryl-[protein] + ATP = O-phospho-L-seryl-[protein] + ADP + H(+)</text>
        <dbReference type="Rhea" id="RHEA:17989"/>
        <dbReference type="Rhea" id="RHEA-COMP:9863"/>
        <dbReference type="Rhea" id="RHEA-COMP:11604"/>
        <dbReference type="ChEBI" id="CHEBI:15378"/>
        <dbReference type="ChEBI" id="CHEBI:29999"/>
        <dbReference type="ChEBI" id="CHEBI:30616"/>
        <dbReference type="ChEBI" id="CHEBI:83421"/>
        <dbReference type="ChEBI" id="CHEBI:456216"/>
        <dbReference type="EC" id="2.7.11.1"/>
    </reaction>
</comment>
<protein>
    <recommendedName>
        <fullName evidence="1">non-specific serine/threonine protein kinase</fullName>
        <ecNumber evidence="1">2.7.11.1</ecNumber>
    </recommendedName>
</protein>
<sequence length="131" mass="14934">MSDSSGDIPQLNLRSFQNEIRTLTEVRHRNIVKLNGFCSEQGCMYLVYRYIQRGSLGKFLYEEEAGRELDWATRVKILGGVAHAISYLHHDCSPTIVHRDISVNNILLERDFEPRLSDFGTAKLLSSDTST</sequence>
<dbReference type="InterPro" id="IPR051420">
    <property type="entry name" value="Ser_Thr_Kinases_DiverseReg"/>
</dbReference>
<name>A0A7J6UTX3_THATH</name>
<dbReference type="InterPro" id="IPR011009">
    <property type="entry name" value="Kinase-like_dom_sf"/>
</dbReference>
<dbReference type="OrthoDB" id="1895577at2759"/>
<comment type="catalytic activity">
    <reaction evidence="7">
        <text>L-threonyl-[protein] + ATP = O-phospho-L-threonyl-[protein] + ADP + H(+)</text>
        <dbReference type="Rhea" id="RHEA:46608"/>
        <dbReference type="Rhea" id="RHEA-COMP:11060"/>
        <dbReference type="Rhea" id="RHEA-COMP:11605"/>
        <dbReference type="ChEBI" id="CHEBI:15378"/>
        <dbReference type="ChEBI" id="CHEBI:30013"/>
        <dbReference type="ChEBI" id="CHEBI:30616"/>
        <dbReference type="ChEBI" id="CHEBI:61977"/>
        <dbReference type="ChEBI" id="CHEBI:456216"/>
        <dbReference type="EC" id="2.7.11.1"/>
    </reaction>
</comment>
<evidence type="ECO:0000313" key="11">
    <source>
        <dbReference type="Proteomes" id="UP000554482"/>
    </source>
</evidence>
<feature type="domain" description="Protein kinase" evidence="9">
    <location>
        <begin position="1"/>
        <end position="131"/>
    </location>
</feature>
<gene>
    <name evidence="10" type="ORF">FRX31_034385</name>
</gene>
<dbReference type="EC" id="2.7.11.1" evidence="1"/>
<dbReference type="Pfam" id="PF07714">
    <property type="entry name" value="PK_Tyr_Ser-Thr"/>
    <property type="match status" value="1"/>
</dbReference>
<evidence type="ECO:0000313" key="10">
    <source>
        <dbReference type="EMBL" id="KAF5176026.1"/>
    </source>
</evidence>
<evidence type="ECO:0000259" key="9">
    <source>
        <dbReference type="PROSITE" id="PS50011"/>
    </source>
</evidence>
<dbReference type="SUPFAM" id="SSF56112">
    <property type="entry name" value="Protein kinase-like (PK-like)"/>
    <property type="match status" value="1"/>
</dbReference>
<dbReference type="PROSITE" id="PS00109">
    <property type="entry name" value="PROTEIN_KINASE_TYR"/>
    <property type="match status" value="1"/>
</dbReference>
<evidence type="ECO:0000256" key="3">
    <source>
        <dbReference type="ARBA" id="ARBA00022679"/>
    </source>
</evidence>
<keyword evidence="11" id="KW-1185">Reference proteome</keyword>
<evidence type="ECO:0000256" key="2">
    <source>
        <dbReference type="ARBA" id="ARBA00022527"/>
    </source>
</evidence>
<dbReference type="InterPro" id="IPR000719">
    <property type="entry name" value="Prot_kinase_dom"/>
</dbReference>
<proteinExistence type="predicted"/>
<dbReference type="FunFam" id="1.10.510.10:FF:001023">
    <property type="entry name" value="Os07g0541700 protein"/>
    <property type="match status" value="1"/>
</dbReference>